<sequence length="539" mass="62511">MDVIHDNDDKAKPTTNNEEQRQRAAIVVQRAWRRHAQRKDNLSTDARWKDTLQNMEKERVIKEAGQDKNDPRSRFRRGVFLAARLADGNALPFFEEDHRWRHHNEPKLTKELESQHMLEFVDPKHRYGSNLKYYHQKWIAADTDVNFFKWLDEGDGKDLSLPECSREQLESERILFLSAEQRLNYLIKVDPEGKIRWERNNEYVDTAPGKWIDAGDGQGIVRSEGEGNEQNKQVDDKNHRGKGHDPKVAETARHYEGVTGDRSLNSFQRMWKDRFTTNGLMERLLRKTVRKNTWLYVSDKNFNVFVGIKETGYFQHSSFTSGGQVTSAGLIEVDNGLVTNLSPLSGHYRTGIDHFKQFLEIMNERGMDLHRIHVTKGEVLLWSLEHWKGFTKSLKQSKKKVHHEAHVAVHPRKAKEEEEEERKKEEENKQAMKQVDAAEAAAIEAEEKNRKEATESTIRRKLAHHEEKKENQPESSSSGKWDGLTGRARKEGEDQWKTAMERREEQDDTKEGAQTAKRDGAEANATREGETNVPAPNHL</sequence>
<keyword evidence="7" id="KW-1185">Reference proteome</keyword>
<gene>
    <name evidence="6" type="ORF">PIIN_07051</name>
</gene>
<keyword evidence="4" id="KW-0539">Nucleus</keyword>
<feature type="compositionally biased region" description="Basic residues" evidence="5">
    <location>
        <begin position="398"/>
        <end position="413"/>
    </location>
</feature>
<dbReference type="GO" id="GO:0005737">
    <property type="term" value="C:cytoplasm"/>
    <property type="evidence" value="ECO:0007669"/>
    <property type="project" value="UniProtKB-SubCell"/>
</dbReference>
<dbReference type="PANTHER" id="PTHR31250">
    <property type="entry name" value="IQ DOMAIN-CONTAINING PROTEIN IQM3"/>
    <property type="match status" value="1"/>
</dbReference>
<evidence type="ECO:0000256" key="4">
    <source>
        <dbReference type="ARBA" id="ARBA00023242"/>
    </source>
</evidence>
<feature type="region of interest" description="Disordered" evidence="5">
    <location>
        <begin position="398"/>
        <end position="539"/>
    </location>
</feature>
<dbReference type="GO" id="GO:0005634">
    <property type="term" value="C:nucleus"/>
    <property type="evidence" value="ECO:0007669"/>
    <property type="project" value="UniProtKB-SubCell"/>
</dbReference>
<dbReference type="InParanoid" id="G4TP54"/>
<comment type="caution">
    <text evidence="6">The sequence shown here is derived from an EMBL/GenBank/DDBJ whole genome shotgun (WGS) entry which is preliminary data.</text>
</comment>
<reference evidence="6 7" key="1">
    <citation type="journal article" date="2011" name="PLoS Pathog.">
        <title>Endophytic Life Strategies Decoded by Genome and Transcriptome Analyses of the Mutualistic Root Symbiont Piriformospora indica.</title>
        <authorList>
            <person name="Zuccaro A."/>
            <person name="Lahrmann U."/>
            <person name="Guldener U."/>
            <person name="Langen G."/>
            <person name="Pfiffi S."/>
            <person name="Biedenkopf D."/>
            <person name="Wong P."/>
            <person name="Samans B."/>
            <person name="Grimm C."/>
            <person name="Basiewicz M."/>
            <person name="Murat C."/>
            <person name="Martin F."/>
            <person name="Kogel K.H."/>
        </authorList>
    </citation>
    <scope>NUCLEOTIDE SEQUENCE [LARGE SCALE GENOMIC DNA]</scope>
    <source>
        <strain evidence="6 7">DSM 11827</strain>
    </source>
</reference>
<feature type="compositionally biased region" description="Basic and acidic residues" evidence="5">
    <location>
        <begin position="488"/>
        <end position="530"/>
    </location>
</feature>
<protein>
    <recommendedName>
        <fullName evidence="8">IQ calmodulin-binding motif protein</fullName>
    </recommendedName>
</protein>
<evidence type="ECO:0000256" key="2">
    <source>
        <dbReference type="ARBA" id="ARBA00004496"/>
    </source>
</evidence>
<dbReference type="EMBL" id="CAFZ01000202">
    <property type="protein sequence ID" value="CCA73097.1"/>
    <property type="molecule type" value="Genomic_DNA"/>
</dbReference>
<feature type="compositionally biased region" description="Basic and acidic residues" evidence="5">
    <location>
        <begin position="421"/>
        <end position="430"/>
    </location>
</feature>
<dbReference type="InterPro" id="IPR044159">
    <property type="entry name" value="IQM"/>
</dbReference>
<dbReference type="HOGENOM" id="CLU_020021_1_0_1"/>
<dbReference type="eggNOG" id="ENOG502QRIN">
    <property type="taxonomic scope" value="Eukaryota"/>
</dbReference>
<dbReference type="AlphaFoldDB" id="G4TP54"/>
<feature type="compositionally biased region" description="Basic and acidic residues" evidence="5">
    <location>
        <begin position="232"/>
        <end position="247"/>
    </location>
</feature>
<feature type="region of interest" description="Disordered" evidence="5">
    <location>
        <begin position="214"/>
        <end position="247"/>
    </location>
</feature>
<evidence type="ECO:0000256" key="5">
    <source>
        <dbReference type="SAM" id="MobiDB-lite"/>
    </source>
</evidence>
<evidence type="ECO:0008006" key="8">
    <source>
        <dbReference type="Google" id="ProtNLM"/>
    </source>
</evidence>
<organism evidence="6 7">
    <name type="scientific">Serendipita indica (strain DSM 11827)</name>
    <name type="common">Root endophyte fungus</name>
    <name type="synonym">Piriformospora indica</name>
    <dbReference type="NCBI Taxonomy" id="1109443"/>
    <lineage>
        <taxon>Eukaryota</taxon>
        <taxon>Fungi</taxon>
        <taxon>Dikarya</taxon>
        <taxon>Basidiomycota</taxon>
        <taxon>Agaricomycotina</taxon>
        <taxon>Agaricomycetes</taxon>
        <taxon>Sebacinales</taxon>
        <taxon>Serendipitaceae</taxon>
        <taxon>Serendipita</taxon>
    </lineage>
</organism>
<comment type="subcellular location">
    <subcellularLocation>
        <location evidence="2">Cytoplasm</location>
    </subcellularLocation>
    <subcellularLocation>
        <location evidence="1">Nucleus</location>
    </subcellularLocation>
</comment>
<dbReference type="PANTHER" id="PTHR31250:SF27">
    <property type="entry name" value="IQ DOMAIN-CONTAINING PROTEIN IQM5"/>
    <property type="match status" value="1"/>
</dbReference>
<accession>G4TP54</accession>
<proteinExistence type="predicted"/>
<keyword evidence="3" id="KW-0963">Cytoplasm</keyword>
<feature type="region of interest" description="Disordered" evidence="5">
    <location>
        <begin position="1"/>
        <end position="22"/>
    </location>
</feature>
<feature type="compositionally biased region" description="Basic and acidic residues" evidence="5">
    <location>
        <begin position="445"/>
        <end position="472"/>
    </location>
</feature>
<dbReference type="OMA" id="HEARMMG"/>
<dbReference type="PROSITE" id="PS50096">
    <property type="entry name" value="IQ"/>
    <property type="match status" value="1"/>
</dbReference>
<dbReference type="Proteomes" id="UP000007148">
    <property type="component" value="Unassembled WGS sequence"/>
</dbReference>
<evidence type="ECO:0000313" key="7">
    <source>
        <dbReference type="Proteomes" id="UP000007148"/>
    </source>
</evidence>
<evidence type="ECO:0000313" key="6">
    <source>
        <dbReference type="EMBL" id="CCA73097.1"/>
    </source>
</evidence>
<evidence type="ECO:0000256" key="3">
    <source>
        <dbReference type="ARBA" id="ARBA00022490"/>
    </source>
</evidence>
<evidence type="ECO:0000256" key="1">
    <source>
        <dbReference type="ARBA" id="ARBA00004123"/>
    </source>
</evidence>
<dbReference type="STRING" id="1109443.G4TP54"/>
<dbReference type="OrthoDB" id="7344096at2759"/>
<name>G4TP54_SERID</name>